<organism evidence="1 2">
    <name type="scientific">Solanum pinnatisectum</name>
    <name type="common">tansyleaf nightshade</name>
    <dbReference type="NCBI Taxonomy" id="50273"/>
    <lineage>
        <taxon>Eukaryota</taxon>
        <taxon>Viridiplantae</taxon>
        <taxon>Streptophyta</taxon>
        <taxon>Embryophyta</taxon>
        <taxon>Tracheophyta</taxon>
        <taxon>Spermatophyta</taxon>
        <taxon>Magnoliopsida</taxon>
        <taxon>eudicotyledons</taxon>
        <taxon>Gunneridae</taxon>
        <taxon>Pentapetalae</taxon>
        <taxon>asterids</taxon>
        <taxon>lamiids</taxon>
        <taxon>Solanales</taxon>
        <taxon>Solanaceae</taxon>
        <taxon>Solanoideae</taxon>
        <taxon>Solaneae</taxon>
        <taxon>Solanum</taxon>
    </lineage>
</organism>
<dbReference type="AlphaFoldDB" id="A0AAV9LZV0"/>
<dbReference type="EMBL" id="JAWPEI010000003">
    <property type="protein sequence ID" value="KAK4731303.1"/>
    <property type="molecule type" value="Genomic_DNA"/>
</dbReference>
<comment type="caution">
    <text evidence="1">The sequence shown here is derived from an EMBL/GenBank/DDBJ whole genome shotgun (WGS) entry which is preliminary data.</text>
</comment>
<evidence type="ECO:0000313" key="2">
    <source>
        <dbReference type="Proteomes" id="UP001311915"/>
    </source>
</evidence>
<name>A0AAV9LZV0_9SOLN</name>
<sequence>MAEENHQLRIDFISDEIREIAYKGQPTTLYQINDEVEVARQIFGFISSYLHATILYPVGAFHYKVQYKTLVTDDERYSKQYSNKEIYNNRF</sequence>
<proteinExistence type="predicted"/>
<accession>A0AAV9LZV0</accession>
<gene>
    <name evidence="1" type="ORF">R3W88_024291</name>
</gene>
<reference evidence="1 2" key="1">
    <citation type="submission" date="2023-10" db="EMBL/GenBank/DDBJ databases">
        <title>Genome-Wide Identification Analysis in wild type Solanum Pinnatisectum Reveals Some Genes Defensing Phytophthora Infestans.</title>
        <authorList>
            <person name="Sun C."/>
        </authorList>
    </citation>
    <scope>NUCLEOTIDE SEQUENCE [LARGE SCALE GENOMIC DNA]</scope>
    <source>
        <strain evidence="1">LQN</strain>
        <tissue evidence="1">Leaf</tissue>
    </source>
</reference>
<keyword evidence="2" id="KW-1185">Reference proteome</keyword>
<dbReference type="Proteomes" id="UP001311915">
    <property type="component" value="Unassembled WGS sequence"/>
</dbReference>
<protein>
    <submittedName>
        <fullName evidence="1">Uncharacterized protein</fullName>
    </submittedName>
</protein>
<evidence type="ECO:0000313" key="1">
    <source>
        <dbReference type="EMBL" id="KAK4731303.1"/>
    </source>
</evidence>